<feature type="transmembrane region" description="Helical" evidence="1">
    <location>
        <begin position="39"/>
        <end position="60"/>
    </location>
</feature>
<keyword evidence="1" id="KW-1133">Transmembrane helix</keyword>
<feature type="transmembrane region" description="Helical" evidence="1">
    <location>
        <begin position="122"/>
        <end position="141"/>
    </location>
</feature>
<protein>
    <submittedName>
        <fullName evidence="3">Tripartite tricarboxylate transporter TctB family protein</fullName>
    </submittedName>
</protein>
<dbReference type="InterPro" id="IPR009936">
    <property type="entry name" value="DUF1468"/>
</dbReference>
<dbReference type="AlphaFoldDB" id="A0A4R1L005"/>
<dbReference type="Pfam" id="PF07331">
    <property type="entry name" value="TctB"/>
    <property type="match status" value="1"/>
</dbReference>
<keyword evidence="1" id="KW-0472">Membrane</keyword>
<keyword evidence="4" id="KW-1185">Reference proteome</keyword>
<keyword evidence="1" id="KW-0812">Transmembrane</keyword>
<dbReference type="Proteomes" id="UP000295496">
    <property type="component" value="Unassembled WGS sequence"/>
</dbReference>
<feature type="transmembrane region" description="Helical" evidence="1">
    <location>
        <begin position="7"/>
        <end position="23"/>
    </location>
</feature>
<evidence type="ECO:0000313" key="3">
    <source>
        <dbReference type="EMBL" id="TCK71192.1"/>
    </source>
</evidence>
<accession>A0A4R1L005</accession>
<organism evidence="3 4">
    <name type="scientific">Lonepinella koalarum</name>
    <dbReference type="NCBI Taxonomy" id="53417"/>
    <lineage>
        <taxon>Bacteria</taxon>
        <taxon>Pseudomonadati</taxon>
        <taxon>Pseudomonadota</taxon>
        <taxon>Gammaproteobacteria</taxon>
        <taxon>Pasteurellales</taxon>
        <taxon>Pasteurellaceae</taxon>
        <taxon>Lonepinella</taxon>
    </lineage>
</organism>
<evidence type="ECO:0000313" key="4">
    <source>
        <dbReference type="Proteomes" id="UP000295496"/>
    </source>
</evidence>
<sequence>MIKQNLLIGLMSIIFGIIILIFSEDLNMFDEYGVLGERFWPFLLAILFILLGILQIVNTLKDKAIKNKEINFSSSARKKVYLLFLLMTIYGVGLIYLGFIISTIILIPIIMKMMGENQSWRIVLSTLGIVSSIYIFFEIIFNSPLPASLLLE</sequence>
<proteinExistence type="predicted"/>
<dbReference type="RefSeq" id="WP_132299757.1">
    <property type="nucleotide sequence ID" value="NZ_CP170642.1"/>
</dbReference>
<dbReference type="EMBL" id="SMGJ01000001">
    <property type="protein sequence ID" value="TCK71192.1"/>
    <property type="molecule type" value="Genomic_DNA"/>
</dbReference>
<feature type="transmembrane region" description="Helical" evidence="1">
    <location>
        <begin position="81"/>
        <end position="110"/>
    </location>
</feature>
<evidence type="ECO:0000256" key="1">
    <source>
        <dbReference type="SAM" id="Phobius"/>
    </source>
</evidence>
<feature type="domain" description="DUF1468" evidence="2">
    <location>
        <begin position="8"/>
        <end position="146"/>
    </location>
</feature>
<reference evidence="3 4" key="1">
    <citation type="submission" date="2019-03" db="EMBL/GenBank/DDBJ databases">
        <title>Genomic Encyclopedia of Type Strains, Phase IV (KMG-IV): sequencing the most valuable type-strain genomes for metagenomic binning, comparative biology and taxonomic classification.</title>
        <authorList>
            <person name="Goeker M."/>
        </authorList>
    </citation>
    <scope>NUCLEOTIDE SEQUENCE [LARGE SCALE GENOMIC DNA]</scope>
    <source>
        <strain evidence="3 4">DSM 10053</strain>
    </source>
</reference>
<gene>
    <name evidence="3" type="ORF">EV692_0256</name>
</gene>
<name>A0A4R1L005_9PAST</name>
<comment type="caution">
    <text evidence="3">The sequence shown here is derived from an EMBL/GenBank/DDBJ whole genome shotgun (WGS) entry which is preliminary data.</text>
</comment>
<evidence type="ECO:0000259" key="2">
    <source>
        <dbReference type="Pfam" id="PF07331"/>
    </source>
</evidence>